<feature type="compositionally biased region" description="Basic residues" evidence="1">
    <location>
        <begin position="303"/>
        <end position="312"/>
    </location>
</feature>
<evidence type="ECO:0000313" key="3">
    <source>
        <dbReference type="Proteomes" id="UP001165065"/>
    </source>
</evidence>
<evidence type="ECO:0000313" key="2">
    <source>
        <dbReference type="EMBL" id="GMI44210.1"/>
    </source>
</evidence>
<evidence type="ECO:0000256" key="1">
    <source>
        <dbReference type="SAM" id="MobiDB-lite"/>
    </source>
</evidence>
<dbReference type="Proteomes" id="UP001165065">
    <property type="component" value="Unassembled WGS sequence"/>
</dbReference>
<reference evidence="3" key="1">
    <citation type="journal article" date="2023" name="Commun. Biol.">
        <title>Genome analysis of Parmales, the sister group of diatoms, reveals the evolutionary specialization of diatoms from phago-mixotrophs to photoautotrophs.</title>
        <authorList>
            <person name="Ban H."/>
            <person name="Sato S."/>
            <person name="Yoshikawa S."/>
            <person name="Yamada K."/>
            <person name="Nakamura Y."/>
            <person name="Ichinomiya M."/>
            <person name="Sato N."/>
            <person name="Blanc-Mathieu R."/>
            <person name="Endo H."/>
            <person name="Kuwata A."/>
            <person name="Ogata H."/>
        </authorList>
    </citation>
    <scope>NUCLEOTIDE SEQUENCE [LARGE SCALE GENOMIC DNA]</scope>
</reference>
<organism evidence="2 3">
    <name type="scientific">Triparma columacea</name>
    <dbReference type="NCBI Taxonomy" id="722753"/>
    <lineage>
        <taxon>Eukaryota</taxon>
        <taxon>Sar</taxon>
        <taxon>Stramenopiles</taxon>
        <taxon>Ochrophyta</taxon>
        <taxon>Bolidophyceae</taxon>
        <taxon>Parmales</taxon>
        <taxon>Triparmaceae</taxon>
        <taxon>Triparma</taxon>
    </lineage>
</organism>
<feature type="compositionally biased region" description="Acidic residues" evidence="1">
    <location>
        <begin position="335"/>
        <end position="358"/>
    </location>
</feature>
<proteinExistence type="predicted"/>
<feature type="compositionally biased region" description="Acidic residues" evidence="1">
    <location>
        <begin position="249"/>
        <end position="258"/>
    </location>
</feature>
<protein>
    <submittedName>
        <fullName evidence="2">Uncharacterized protein</fullName>
    </submittedName>
</protein>
<accession>A0A9W7GFV2</accession>
<sequence length="1123" mass="124599">MGNVVTAENSSDSYGQDLWEFGTPTVVVGGGDGEVIEGGIEEDREDRAPTVVVDEGGGQGEATVREIENQHGEDATRTVVVGGGDREVIEGGIEEDREDRARTVVVDEGGGHLGGATVREIENQHGEDATRTVVIGGGDREVIEGGIEGDREDRARTVVVDEGGGHLGGATVREIENQQGRHGTRTVVIGGGDREVLEGGIEGDREDRAPTVVVDEGGGHLGGATVREIENQQGRHGTRTVVIGGGDGEVLEGETEGDREDRAPTVVVDEGGGQGEGASDMQIEGDREDGARSAAPEPDQHMSHTHFTRGKKREREEDVKLQSQTVIGEDSQYSSDDEDSDEEDSDEEDDSGDEDYNPEQEAKPKAARVDVVDVAGGDGGKKKRKNRKKSNANRNKTKNAKRKKKKKNKKNKGVGKVRQAMVAAKEKIAKSSSGDTWAGTSSHAASLASEEEINRADMSSGMIDMLQQVEDGEVDMEELKYKMKDTQVTQESTNVPQSLKDRLTEYGFLAKDVANQSDIEHKIWFRDHYVDEKWFYRSAFINNDAKDPSVELMFGNLNELTNYIQHNRLASDEVLAFKSHEPFQLSMDESCECSKYFRKVLKKELRVALNSLFEFKPGKIVKGIKNKGAFDARVDKCFKEIVDNKMNFVFVDQVDWEEPRYKLIDMLKLKKCKTVDEAKALGELKSLKEILSDKYKKKTLFLPPDDAETGFKSLDFIKSDHEHEHWSAGGKAFGDGFTWVCQVPKDSCVLDPNTIALTRPKLWSPGNSIPLFTTTLDASNRDDCSEVVETVKRTHHRHFSRSIVNAIDNLYIQLGSRDSKYGGRGGNAAGFFRAKSQLAPKLQLEADDIQEEFCLLLQRFLKEVLKGLGSNDFKFLFQQTRAEDKRTKSQKEVGATELDRALNFFSSMTSLEHYSSQHIDKGDAKQEAHKPAASSICGWNCRLGEGVRLVAGGFFSSAFVTYLPFTTSLSGAFFFRGSQGHGTVLEIIMIDLRNFPRAAREIFENCYRMEGNKNVVYISAVRRYEYKLPTQPEGFLESDSLYGIQTWGLHEEARKARRALAAAVRDSNDTIISFAGQKRYPRNYADITGQLTLEDKTVIMTRNAAYFARTGIDEPIYDHVLYP</sequence>
<dbReference type="OrthoDB" id="10607901at2759"/>
<comment type="caution">
    <text evidence="2">The sequence shown here is derived from an EMBL/GenBank/DDBJ whole genome shotgun (WGS) entry which is preliminary data.</text>
</comment>
<gene>
    <name evidence="2" type="ORF">TrCOL_g5272</name>
</gene>
<feature type="region of interest" description="Disordered" evidence="1">
    <location>
        <begin position="229"/>
        <end position="418"/>
    </location>
</feature>
<feature type="region of interest" description="Disordered" evidence="1">
    <location>
        <begin position="38"/>
        <end position="59"/>
    </location>
</feature>
<keyword evidence="3" id="KW-1185">Reference proteome</keyword>
<dbReference type="EMBL" id="BRYA01000209">
    <property type="protein sequence ID" value="GMI44210.1"/>
    <property type="molecule type" value="Genomic_DNA"/>
</dbReference>
<dbReference type="AlphaFoldDB" id="A0A9W7GFV2"/>
<feature type="compositionally biased region" description="Basic and acidic residues" evidence="1">
    <location>
        <begin position="360"/>
        <end position="371"/>
    </location>
</feature>
<feature type="compositionally biased region" description="Basic residues" evidence="1">
    <location>
        <begin position="381"/>
        <end position="415"/>
    </location>
</feature>
<name>A0A9W7GFV2_9STRA</name>